<reference evidence="6" key="1">
    <citation type="submission" date="2023-04" db="EMBL/GenBank/DDBJ databases">
        <title>Phytophthora lilii NBRC 32176.</title>
        <authorList>
            <person name="Ichikawa N."/>
            <person name="Sato H."/>
            <person name="Tonouchi N."/>
        </authorList>
    </citation>
    <scope>NUCLEOTIDE SEQUENCE</scope>
    <source>
        <strain evidence="6">NBRC 32176</strain>
    </source>
</reference>
<sequence>MHLSYALLVTAGIVCFAGCDAVSENQAQLSGGSNQLADAVNDITENKRFLKSIDVNDLLNDGDNEERMIRLTTKNLDEMFDTKKLDAALDPGRVDEVFARGKLGGLLKRSTLDSMLGANDRNNIVFKQWKNDRIASTQITDLLKSDPALEKSINSSTSCM</sequence>
<comment type="function">
    <text evidence="5">Effector that suppresses plant defense responses during pathogen infection.</text>
</comment>
<comment type="subcellular location">
    <subcellularLocation>
        <location evidence="1 5">Secreted</location>
    </subcellularLocation>
</comment>
<dbReference type="AlphaFoldDB" id="A0A9W6WRS1"/>
<gene>
    <name evidence="6" type="ORF">Plil01_000463900</name>
</gene>
<evidence type="ECO:0000256" key="1">
    <source>
        <dbReference type="ARBA" id="ARBA00004613"/>
    </source>
</evidence>
<keyword evidence="7" id="KW-1185">Reference proteome</keyword>
<accession>A0A9W6WRS1</accession>
<organism evidence="6 7">
    <name type="scientific">Phytophthora lilii</name>
    <dbReference type="NCBI Taxonomy" id="2077276"/>
    <lineage>
        <taxon>Eukaryota</taxon>
        <taxon>Sar</taxon>
        <taxon>Stramenopiles</taxon>
        <taxon>Oomycota</taxon>
        <taxon>Peronosporomycetes</taxon>
        <taxon>Peronosporales</taxon>
        <taxon>Peronosporaceae</taxon>
        <taxon>Phytophthora</taxon>
    </lineage>
</organism>
<comment type="caution">
    <text evidence="6">The sequence shown here is derived from an EMBL/GenBank/DDBJ whole genome shotgun (WGS) entry which is preliminary data.</text>
</comment>
<dbReference type="Proteomes" id="UP001165083">
    <property type="component" value="Unassembled WGS sequence"/>
</dbReference>
<keyword evidence="3 5" id="KW-0964">Secreted</keyword>
<name>A0A9W6WRS1_9STRA</name>
<dbReference type="EMBL" id="BSXW01000189">
    <property type="protein sequence ID" value="GMF14262.1"/>
    <property type="molecule type" value="Genomic_DNA"/>
</dbReference>
<comment type="similarity">
    <text evidence="2 5">Belongs to the RxLR effector family.</text>
</comment>
<evidence type="ECO:0000313" key="6">
    <source>
        <dbReference type="EMBL" id="GMF14262.1"/>
    </source>
</evidence>
<feature type="chain" id="PRO_5041019057" description="RxLR effector protein" evidence="5">
    <location>
        <begin position="22"/>
        <end position="160"/>
    </location>
</feature>
<keyword evidence="4 5" id="KW-0732">Signal</keyword>
<evidence type="ECO:0000256" key="5">
    <source>
        <dbReference type="RuleBase" id="RU367124"/>
    </source>
</evidence>
<evidence type="ECO:0000256" key="2">
    <source>
        <dbReference type="ARBA" id="ARBA00010400"/>
    </source>
</evidence>
<feature type="signal peptide" evidence="5">
    <location>
        <begin position="1"/>
        <end position="21"/>
    </location>
</feature>
<dbReference type="InterPro" id="IPR031825">
    <property type="entry name" value="RXLR"/>
</dbReference>
<dbReference type="GO" id="GO:0005576">
    <property type="term" value="C:extracellular region"/>
    <property type="evidence" value="ECO:0007669"/>
    <property type="project" value="UniProtKB-SubCell"/>
</dbReference>
<dbReference type="OrthoDB" id="106142at2759"/>
<evidence type="ECO:0000256" key="3">
    <source>
        <dbReference type="ARBA" id="ARBA00022525"/>
    </source>
</evidence>
<evidence type="ECO:0000256" key="4">
    <source>
        <dbReference type="ARBA" id="ARBA00022729"/>
    </source>
</evidence>
<comment type="domain">
    <text evidence="5">The RxLR-dEER motif acts to carry the protein into the host cell cytoplasm through binding to cell surface phosphatidylinositol-3-phosphate.</text>
</comment>
<dbReference type="Pfam" id="PF16810">
    <property type="entry name" value="RXLR"/>
    <property type="match status" value="1"/>
</dbReference>
<protein>
    <recommendedName>
        <fullName evidence="5">RxLR effector protein</fullName>
    </recommendedName>
</protein>
<proteinExistence type="inferred from homology"/>
<evidence type="ECO:0000313" key="7">
    <source>
        <dbReference type="Proteomes" id="UP001165083"/>
    </source>
</evidence>